<dbReference type="Gene3D" id="6.10.340.10">
    <property type="match status" value="1"/>
</dbReference>
<evidence type="ECO:0000259" key="16">
    <source>
        <dbReference type="PROSITE" id="PS50885"/>
    </source>
</evidence>
<evidence type="ECO:0000259" key="15">
    <source>
        <dbReference type="PROSITE" id="PS50109"/>
    </source>
</evidence>
<gene>
    <name evidence="17" type="ORF">HLVA_03120</name>
</gene>
<keyword evidence="4" id="KW-1003">Cell membrane</keyword>
<feature type="domain" description="Histidine kinase" evidence="15">
    <location>
        <begin position="363"/>
        <end position="573"/>
    </location>
</feature>
<keyword evidence="13" id="KW-0175">Coiled coil</keyword>
<dbReference type="InterPro" id="IPR036890">
    <property type="entry name" value="HATPase_C_sf"/>
</dbReference>
<feature type="domain" description="HAMP" evidence="16">
    <location>
        <begin position="291"/>
        <end position="343"/>
    </location>
</feature>
<dbReference type="SUPFAM" id="SSF103190">
    <property type="entry name" value="Sensory domain-like"/>
    <property type="match status" value="1"/>
</dbReference>
<dbReference type="Gene3D" id="1.10.287.130">
    <property type="match status" value="1"/>
</dbReference>
<comment type="subcellular location">
    <subcellularLocation>
        <location evidence="2">Cell membrane</location>
        <topology evidence="2">Multi-pass membrane protein</topology>
    </subcellularLocation>
</comment>
<dbReference type="EMBL" id="AP027059">
    <property type="protein sequence ID" value="BDU49743.1"/>
    <property type="molecule type" value="Genomic_DNA"/>
</dbReference>
<evidence type="ECO:0000256" key="7">
    <source>
        <dbReference type="ARBA" id="ARBA00022692"/>
    </source>
</evidence>
<feature type="coiled-coil region" evidence="13">
    <location>
        <begin position="321"/>
        <end position="348"/>
    </location>
</feature>
<dbReference type="GO" id="GO:0005524">
    <property type="term" value="F:ATP binding"/>
    <property type="evidence" value="ECO:0007669"/>
    <property type="project" value="UniProtKB-KW"/>
</dbReference>
<keyword evidence="11 14" id="KW-1133">Transmembrane helix</keyword>
<evidence type="ECO:0000256" key="8">
    <source>
        <dbReference type="ARBA" id="ARBA00022741"/>
    </source>
</evidence>
<dbReference type="InterPro" id="IPR005467">
    <property type="entry name" value="His_kinase_dom"/>
</dbReference>
<dbReference type="PROSITE" id="PS50885">
    <property type="entry name" value="HAMP"/>
    <property type="match status" value="1"/>
</dbReference>
<evidence type="ECO:0000256" key="2">
    <source>
        <dbReference type="ARBA" id="ARBA00004651"/>
    </source>
</evidence>
<evidence type="ECO:0000313" key="17">
    <source>
        <dbReference type="EMBL" id="BDU49743.1"/>
    </source>
</evidence>
<keyword evidence="18" id="KW-1185">Reference proteome</keyword>
<dbReference type="PANTHER" id="PTHR43065:SF10">
    <property type="entry name" value="PEROXIDE STRESS-ACTIVATED HISTIDINE KINASE MAK3"/>
    <property type="match status" value="1"/>
</dbReference>
<evidence type="ECO:0000256" key="13">
    <source>
        <dbReference type="SAM" id="Coils"/>
    </source>
</evidence>
<dbReference type="InterPro" id="IPR003660">
    <property type="entry name" value="HAMP_dom"/>
</dbReference>
<dbReference type="SUPFAM" id="SSF55874">
    <property type="entry name" value="ATPase domain of HSP90 chaperone/DNA topoisomerase II/histidine kinase"/>
    <property type="match status" value="1"/>
</dbReference>
<evidence type="ECO:0000256" key="4">
    <source>
        <dbReference type="ARBA" id="ARBA00022475"/>
    </source>
</evidence>
<dbReference type="PRINTS" id="PR00344">
    <property type="entry name" value="BCTRLSENSOR"/>
</dbReference>
<dbReference type="GO" id="GO:0000155">
    <property type="term" value="F:phosphorelay sensor kinase activity"/>
    <property type="evidence" value="ECO:0007669"/>
    <property type="project" value="InterPro"/>
</dbReference>
<dbReference type="CDD" id="cd06225">
    <property type="entry name" value="HAMP"/>
    <property type="match status" value="1"/>
</dbReference>
<keyword evidence="6" id="KW-0808">Transferase</keyword>
<keyword evidence="12" id="KW-0902">Two-component regulatory system</keyword>
<feature type="transmembrane region" description="Helical" evidence="14">
    <location>
        <begin position="12"/>
        <end position="29"/>
    </location>
</feature>
<dbReference type="InterPro" id="IPR036097">
    <property type="entry name" value="HisK_dim/P_sf"/>
</dbReference>
<dbReference type="SUPFAM" id="SSF47384">
    <property type="entry name" value="Homodimeric domain of signal transducing histidine kinase"/>
    <property type="match status" value="1"/>
</dbReference>
<dbReference type="InterPro" id="IPR003661">
    <property type="entry name" value="HisK_dim/P_dom"/>
</dbReference>
<dbReference type="InterPro" id="IPR029151">
    <property type="entry name" value="Sensor-like_sf"/>
</dbReference>
<keyword evidence="7 14" id="KW-0812">Transmembrane</keyword>
<dbReference type="SMART" id="SM00387">
    <property type="entry name" value="HATPase_c"/>
    <property type="match status" value="1"/>
</dbReference>
<evidence type="ECO:0000256" key="3">
    <source>
        <dbReference type="ARBA" id="ARBA00012438"/>
    </source>
</evidence>
<keyword evidence="10" id="KW-0067">ATP-binding</keyword>
<evidence type="ECO:0000313" key="18">
    <source>
        <dbReference type="Proteomes" id="UP001321582"/>
    </source>
</evidence>
<dbReference type="KEGG" id="haby:HLVA_03120"/>
<dbReference type="SMART" id="SM00304">
    <property type="entry name" value="HAMP"/>
    <property type="match status" value="1"/>
</dbReference>
<evidence type="ECO:0000256" key="11">
    <source>
        <dbReference type="ARBA" id="ARBA00022989"/>
    </source>
</evidence>
<evidence type="ECO:0000256" key="9">
    <source>
        <dbReference type="ARBA" id="ARBA00022777"/>
    </source>
</evidence>
<dbReference type="SUPFAM" id="SSF158472">
    <property type="entry name" value="HAMP domain-like"/>
    <property type="match status" value="1"/>
</dbReference>
<dbReference type="AlphaFoldDB" id="A0AAU9D5B7"/>
<evidence type="ECO:0000256" key="12">
    <source>
        <dbReference type="ARBA" id="ARBA00023012"/>
    </source>
</evidence>
<dbReference type="Pfam" id="PF02518">
    <property type="entry name" value="HATPase_c"/>
    <property type="match status" value="1"/>
</dbReference>
<dbReference type="PANTHER" id="PTHR43065">
    <property type="entry name" value="SENSOR HISTIDINE KINASE"/>
    <property type="match status" value="1"/>
</dbReference>
<accession>A0AAU9D5B7</accession>
<organism evidence="17 18">
    <name type="scientific">Haliovirga abyssi</name>
    <dbReference type="NCBI Taxonomy" id="2996794"/>
    <lineage>
        <taxon>Bacteria</taxon>
        <taxon>Fusobacteriati</taxon>
        <taxon>Fusobacteriota</taxon>
        <taxon>Fusobacteriia</taxon>
        <taxon>Fusobacteriales</taxon>
        <taxon>Haliovirgaceae</taxon>
        <taxon>Haliovirga</taxon>
    </lineage>
</organism>
<dbReference type="EC" id="2.7.13.3" evidence="3"/>
<dbReference type="SMART" id="SM00388">
    <property type="entry name" value="HisKA"/>
    <property type="match status" value="1"/>
</dbReference>
<evidence type="ECO:0000256" key="14">
    <source>
        <dbReference type="SAM" id="Phobius"/>
    </source>
</evidence>
<protein>
    <recommendedName>
        <fullName evidence="3">histidine kinase</fullName>
        <ecNumber evidence="3">2.7.13.3</ecNumber>
    </recommendedName>
</protein>
<dbReference type="InterPro" id="IPR003594">
    <property type="entry name" value="HATPase_dom"/>
</dbReference>
<feature type="transmembrane region" description="Helical" evidence="14">
    <location>
        <begin position="271"/>
        <end position="290"/>
    </location>
</feature>
<dbReference type="Gene3D" id="3.30.565.10">
    <property type="entry name" value="Histidine kinase-like ATPase, C-terminal domain"/>
    <property type="match status" value="1"/>
</dbReference>
<evidence type="ECO:0000256" key="6">
    <source>
        <dbReference type="ARBA" id="ARBA00022679"/>
    </source>
</evidence>
<dbReference type="Pfam" id="PF00672">
    <property type="entry name" value="HAMP"/>
    <property type="match status" value="1"/>
</dbReference>
<dbReference type="Pfam" id="PF00512">
    <property type="entry name" value="HisKA"/>
    <property type="match status" value="1"/>
</dbReference>
<keyword evidence="9" id="KW-0418">Kinase</keyword>
<evidence type="ECO:0000256" key="1">
    <source>
        <dbReference type="ARBA" id="ARBA00000085"/>
    </source>
</evidence>
<name>A0AAU9D5B7_9FUSO</name>
<dbReference type="Proteomes" id="UP001321582">
    <property type="component" value="Chromosome"/>
</dbReference>
<evidence type="ECO:0000256" key="5">
    <source>
        <dbReference type="ARBA" id="ARBA00022553"/>
    </source>
</evidence>
<dbReference type="GO" id="GO:0005886">
    <property type="term" value="C:plasma membrane"/>
    <property type="evidence" value="ECO:0007669"/>
    <property type="project" value="UniProtKB-SubCell"/>
</dbReference>
<proteinExistence type="predicted"/>
<evidence type="ECO:0000256" key="10">
    <source>
        <dbReference type="ARBA" id="ARBA00022840"/>
    </source>
</evidence>
<comment type="catalytic activity">
    <reaction evidence="1">
        <text>ATP + protein L-histidine = ADP + protein N-phospho-L-histidine.</text>
        <dbReference type="EC" id="2.7.13.3"/>
    </reaction>
</comment>
<keyword evidence="8" id="KW-0547">Nucleotide-binding</keyword>
<dbReference type="InterPro" id="IPR004358">
    <property type="entry name" value="Sig_transdc_His_kin-like_C"/>
</dbReference>
<keyword evidence="5" id="KW-0597">Phosphoprotein</keyword>
<dbReference type="CDD" id="cd00082">
    <property type="entry name" value="HisKA"/>
    <property type="match status" value="1"/>
</dbReference>
<reference evidence="17 18" key="1">
    <citation type="submission" date="2022-11" db="EMBL/GenBank/DDBJ databases">
        <title>Haliovirga abyssi gen. nov., sp. nov., a mesophilic fermentative bacterium isolated from the Iheya North hydrothermal field and the proposal of Haliovirgaceae fam. nov.</title>
        <authorList>
            <person name="Miyazaki U."/>
            <person name="Tame A."/>
            <person name="Miyazaki J."/>
            <person name="Takai K."/>
            <person name="Sawayama S."/>
            <person name="Kitajima M."/>
            <person name="Okamoto A."/>
            <person name="Nakagawa S."/>
        </authorList>
    </citation>
    <scope>NUCLEOTIDE SEQUENCE [LARGE SCALE GENOMIC DNA]</scope>
    <source>
        <strain evidence="17 18">IC12</strain>
    </source>
</reference>
<dbReference type="RefSeq" id="WP_307904689.1">
    <property type="nucleotide sequence ID" value="NZ_AP027059.1"/>
</dbReference>
<keyword evidence="14" id="KW-0472">Membrane</keyword>
<sequence>MKKNIGFKTKVVVVIFAVMFLGMFMSYYIQQNFMLKMIQDNLKLNMENNLKIISNEIENKKKDLMVKAVIIEKDNAILELFNKNDYNIAQNILLKYIEIYKDVAIEIYDLNGNIITKSLNYSNDMNFNMINNFIKTRKKEKILDSWLVENKNGAYIKSFITIRKNAENIGWVILTYRISDKFLDNIKNRIDMEINIYNNKNRLIGTTMYNKKGVRIKSRKSLNTDREKINFEEKKEELVAVKKNKNLNIKIEVVYRLKEFVKNQQRIRNKIFYLNFLLMLGIVISLNLILGKLIKPVGELIKGLQKIETGNFEYKIEKSSYDELGQAVESFNKMVEKLKENKENEKRIANLDKIASVGRLAASIAHEIKNPLSSISMIANMYYQEFDSIDFTREDFKVISKEINRINDIIERLLDFSRERKIVLKDVDINLLFSELIMLLSKKMMEKGNKLILNSDYKEIYIKADENMLKQAFLNILINSNDSMEKGVVYINIEEKEKNKDKEIKIEIKDNGKGMKPEVLKKAFEPFYTTKTKGSGIGLAVVKKMFDIHRFKCNIDSQSGVGTTITIIIDVEKNKKLTFEGVKYESEILERRD</sequence>
<dbReference type="PROSITE" id="PS50109">
    <property type="entry name" value="HIS_KIN"/>
    <property type="match status" value="1"/>
</dbReference>